<evidence type="ECO:0000313" key="1">
    <source>
        <dbReference type="EMBL" id="WMV45863.1"/>
    </source>
</evidence>
<keyword evidence="2" id="KW-1185">Reference proteome</keyword>
<accession>A0AAF0UGL3</accession>
<organism evidence="1 2">
    <name type="scientific">Solanum verrucosum</name>
    <dbReference type="NCBI Taxonomy" id="315347"/>
    <lineage>
        <taxon>Eukaryota</taxon>
        <taxon>Viridiplantae</taxon>
        <taxon>Streptophyta</taxon>
        <taxon>Embryophyta</taxon>
        <taxon>Tracheophyta</taxon>
        <taxon>Spermatophyta</taxon>
        <taxon>Magnoliopsida</taxon>
        <taxon>eudicotyledons</taxon>
        <taxon>Gunneridae</taxon>
        <taxon>Pentapetalae</taxon>
        <taxon>asterids</taxon>
        <taxon>lamiids</taxon>
        <taxon>Solanales</taxon>
        <taxon>Solanaceae</taxon>
        <taxon>Solanoideae</taxon>
        <taxon>Solaneae</taxon>
        <taxon>Solanum</taxon>
    </lineage>
</organism>
<dbReference type="AlphaFoldDB" id="A0AAF0UGL3"/>
<evidence type="ECO:0000313" key="2">
    <source>
        <dbReference type="Proteomes" id="UP001234989"/>
    </source>
</evidence>
<proteinExistence type="predicted"/>
<gene>
    <name evidence="1" type="ORF">MTR67_039248</name>
</gene>
<dbReference type="Proteomes" id="UP001234989">
    <property type="component" value="Chromosome 9"/>
</dbReference>
<sequence>MVADALSRPSMGSVAPIEDDKEELVSDVHRLALIGVHLVHSNGVVVIHNCFESPFISDVKAKQDLDPKLTVLGILFTLEPPRCAMTCGKSIGGIG</sequence>
<name>A0AAF0UGL3_SOLVR</name>
<dbReference type="EMBL" id="CP133620">
    <property type="protein sequence ID" value="WMV45863.1"/>
    <property type="molecule type" value="Genomic_DNA"/>
</dbReference>
<protein>
    <submittedName>
        <fullName evidence="1">Uncharacterized protein</fullName>
    </submittedName>
</protein>
<reference evidence="1" key="1">
    <citation type="submission" date="2023-08" db="EMBL/GenBank/DDBJ databases">
        <title>A de novo genome assembly of Solanum verrucosum Schlechtendal, a Mexican diploid species geographically isolated from the other diploid A-genome species in potato relatives.</title>
        <authorList>
            <person name="Hosaka K."/>
        </authorList>
    </citation>
    <scope>NUCLEOTIDE SEQUENCE</scope>
    <source>
        <tissue evidence="1">Young leaves</tissue>
    </source>
</reference>